<evidence type="ECO:0000313" key="4">
    <source>
        <dbReference type="Proteomes" id="UP001303889"/>
    </source>
</evidence>
<protein>
    <submittedName>
        <fullName evidence="3">Uncharacterized protein</fullName>
    </submittedName>
</protein>
<organism evidence="3 4">
    <name type="scientific">Staphylotrichum tortipilum</name>
    <dbReference type="NCBI Taxonomy" id="2831512"/>
    <lineage>
        <taxon>Eukaryota</taxon>
        <taxon>Fungi</taxon>
        <taxon>Dikarya</taxon>
        <taxon>Ascomycota</taxon>
        <taxon>Pezizomycotina</taxon>
        <taxon>Sordariomycetes</taxon>
        <taxon>Sordariomycetidae</taxon>
        <taxon>Sordariales</taxon>
        <taxon>Chaetomiaceae</taxon>
        <taxon>Staphylotrichum</taxon>
    </lineage>
</organism>
<gene>
    <name evidence="3" type="ORF">C8A05DRAFT_42934</name>
</gene>
<keyword evidence="2" id="KW-0472">Membrane</keyword>
<name>A0AAN6RV54_9PEZI</name>
<reference evidence="3" key="2">
    <citation type="submission" date="2023-05" db="EMBL/GenBank/DDBJ databases">
        <authorList>
            <consortium name="Lawrence Berkeley National Laboratory"/>
            <person name="Steindorff A."/>
            <person name="Hensen N."/>
            <person name="Bonometti L."/>
            <person name="Westerberg I."/>
            <person name="Brannstrom I.O."/>
            <person name="Guillou S."/>
            <person name="Cros-Aarteil S."/>
            <person name="Calhoun S."/>
            <person name="Haridas S."/>
            <person name="Kuo A."/>
            <person name="Mondo S."/>
            <person name="Pangilinan J."/>
            <person name="Riley R."/>
            <person name="Labutti K."/>
            <person name="Andreopoulos B."/>
            <person name="Lipzen A."/>
            <person name="Chen C."/>
            <person name="Yanf M."/>
            <person name="Daum C."/>
            <person name="Ng V."/>
            <person name="Clum A."/>
            <person name="Ohm R."/>
            <person name="Martin F."/>
            <person name="Silar P."/>
            <person name="Natvig D."/>
            <person name="Lalanne C."/>
            <person name="Gautier V."/>
            <person name="Ament-Velasquez S.L."/>
            <person name="Kruys A."/>
            <person name="Hutchinson M.I."/>
            <person name="Powell A.J."/>
            <person name="Barry K."/>
            <person name="Miller A.N."/>
            <person name="Grigoriev I.V."/>
            <person name="Debuchy R."/>
            <person name="Gladieux P."/>
            <person name="Thoren M.H."/>
            <person name="Johannesson H."/>
        </authorList>
    </citation>
    <scope>NUCLEOTIDE SEQUENCE</scope>
    <source>
        <strain evidence="3">CBS 103.79</strain>
    </source>
</reference>
<reference evidence="3" key="1">
    <citation type="journal article" date="2023" name="Mol. Phylogenet. Evol.">
        <title>Genome-scale phylogeny and comparative genomics of the fungal order Sordariales.</title>
        <authorList>
            <person name="Hensen N."/>
            <person name="Bonometti L."/>
            <person name="Westerberg I."/>
            <person name="Brannstrom I.O."/>
            <person name="Guillou S."/>
            <person name="Cros-Aarteil S."/>
            <person name="Calhoun S."/>
            <person name="Haridas S."/>
            <person name="Kuo A."/>
            <person name="Mondo S."/>
            <person name="Pangilinan J."/>
            <person name="Riley R."/>
            <person name="LaButti K."/>
            <person name="Andreopoulos B."/>
            <person name="Lipzen A."/>
            <person name="Chen C."/>
            <person name="Yan M."/>
            <person name="Daum C."/>
            <person name="Ng V."/>
            <person name="Clum A."/>
            <person name="Steindorff A."/>
            <person name="Ohm R.A."/>
            <person name="Martin F."/>
            <person name="Silar P."/>
            <person name="Natvig D.O."/>
            <person name="Lalanne C."/>
            <person name="Gautier V."/>
            <person name="Ament-Velasquez S.L."/>
            <person name="Kruys A."/>
            <person name="Hutchinson M.I."/>
            <person name="Powell A.J."/>
            <person name="Barry K."/>
            <person name="Miller A.N."/>
            <person name="Grigoriev I.V."/>
            <person name="Debuchy R."/>
            <person name="Gladieux P."/>
            <person name="Hiltunen Thoren M."/>
            <person name="Johannesson H."/>
        </authorList>
    </citation>
    <scope>NUCLEOTIDE SEQUENCE</scope>
    <source>
        <strain evidence="3">CBS 103.79</strain>
    </source>
</reference>
<evidence type="ECO:0000313" key="3">
    <source>
        <dbReference type="EMBL" id="KAK3903904.1"/>
    </source>
</evidence>
<feature type="compositionally biased region" description="Polar residues" evidence="1">
    <location>
        <begin position="26"/>
        <end position="38"/>
    </location>
</feature>
<proteinExistence type="predicted"/>
<accession>A0AAN6RV54</accession>
<feature type="region of interest" description="Disordered" evidence="1">
    <location>
        <begin position="1"/>
        <end position="70"/>
    </location>
</feature>
<keyword evidence="2" id="KW-1133">Transmembrane helix</keyword>
<feature type="compositionally biased region" description="Low complexity" evidence="1">
    <location>
        <begin position="13"/>
        <end position="25"/>
    </location>
</feature>
<comment type="caution">
    <text evidence="3">The sequence shown here is derived from an EMBL/GenBank/DDBJ whole genome shotgun (WGS) entry which is preliminary data.</text>
</comment>
<dbReference type="AlphaFoldDB" id="A0AAN6RV54"/>
<dbReference type="Proteomes" id="UP001303889">
    <property type="component" value="Unassembled WGS sequence"/>
</dbReference>
<feature type="compositionally biased region" description="Polar residues" evidence="1">
    <location>
        <begin position="1"/>
        <end position="11"/>
    </location>
</feature>
<dbReference type="EMBL" id="MU855423">
    <property type="protein sequence ID" value="KAK3903904.1"/>
    <property type="molecule type" value="Genomic_DNA"/>
</dbReference>
<evidence type="ECO:0000256" key="1">
    <source>
        <dbReference type="SAM" id="MobiDB-lite"/>
    </source>
</evidence>
<feature type="transmembrane region" description="Helical" evidence="2">
    <location>
        <begin position="94"/>
        <end position="117"/>
    </location>
</feature>
<sequence length="131" mass="14643">MDSSPFTTPIRQPSIPDSSSTPPTTRDFSQIQSSSQMGIVTPAPSARTDVPLLPTNYPVTPPQLFDEKHEETPRWRRAVHRINELLLGRETASVYWYASLLSVVAALIVTLSSIFGWPPLPIWEYLRHATG</sequence>
<keyword evidence="4" id="KW-1185">Reference proteome</keyword>
<keyword evidence="2" id="KW-0812">Transmembrane</keyword>
<evidence type="ECO:0000256" key="2">
    <source>
        <dbReference type="SAM" id="Phobius"/>
    </source>
</evidence>